<evidence type="ECO:0000313" key="4">
    <source>
        <dbReference type="Proteomes" id="UP000011602"/>
    </source>
</evidence>
<dbReference type="Proteomes" id="UP000011602">
    <property type="component" value="Unassembled WGS sequence"/>
</dbReference>
<dbReference type="Pfam" id="PF13439">
    <property type="entry name" value="Glyco_transf_4"/>
    <property type="match status" value="1"/>
</dbReference>
<dbReference type="STRING" id="1227499.C493_03350"/>
<evidence type="ECO:0000259" key="2">
    <source>
        <dbReference type="Pfam" id="PF13439"/>
    </source>
</evidence>
<gene>
    <name evidence="3" type="ORF">C493_03350</name>
</gene>
<accession>L9XHP6</accession>
<dbReference type="GO" id="GO:0016757">
    <property type="term" value="F:glycosyltransferase activity"/>
    <property type="evidence" value="ECO:0007669"/>
    <property type="project" value="InterPro"/>
</dbReference>
<feature type="domain" description="Glycosyltransferase subfamily 4-like N-terminal" evidence="2">
    <location>
        <begin position="19"/>
        <end position="209"/>
    </location>
</feature>
<feature type="domain" description="Glycosyl transferase family 1" evidence="1">
    <location>
        <begin position="220"/>
        <end position="375"/>
    </location>
</feature>
<dbReference type="InterPro" id="IPR028098">
    <property type="entry name" value="Glyco_trans_4-like_N"/>
</dbReference>
<evidence type="ECO:0000259" key="1">
    <source>
        <dbReference type="Pfam" id="PF00534"/>
    </source>
</evidence>
<dbReference type="InterPro" id="IPR050194">
    <property type="entry name" value="Glycosyltransferase_grp1"/>
</dbReference>
<dbReference type="CDD" id="cd03801">
    <property type="entry name" value="GT4_PimA-like"/>
    <property type="match status" value="1"/>
</dbReference>
<protein>
    <submittedName>
        <fullName evidence="3">Hexosyltransferase</fullName>
    </submittedName>
</protein>
<proteinExistence type="predicted"/>
<dbReference type="PANTHER" id="PTHR45947:SF13">
    <property type="entry name" value="TRANSFERASE"/>
    <property type="match status" value="1"/>
</dbReference>
<dbReference type="EMBL" id="AOHZ01000015">
    <property type="protein sequence ID" value="ELY61122.1"/>
    <property type="molecule type" value="Genomic_DNA"/>
</dbReference>
<dbReference type="AlphaFoldDB" id="L9XHP6"/>
<dbReference type="eggNOG" id="arCOG01408">
    <property type="taxonomic scope" value="Archaea"/>
</dbReference>
<keyword evidence="3" id="KW-0808">Transferase</keyword>
<comment type="caution">
    <text evidence="3">The sequence shown here is derived from an EMBL/GenBank/DDBJ whole genome shotgun (WGS) entry which is preliminary data.</text>
</comment>
<dbReference type="SUPFAM" id="SSF53756">
    <property type="entry name" value="UDP-Glycosyltransferase/glycogen phosphorylase"/>
    <property type="match status" value="1"/>
</dbReference>
<dbReference type="RefSeq" id="WP_007257980.1">
    <property type="nucleotide sequence ID" value="NZ_AOHZ01000015.1"/>
</dbReference>
<dbReference type="Gene3D" id="3.40.50.2000">
    <property type="entry name" value="Glycogen Phosphorylase B"/>
    <property type="match status" value="2"/>
</dbReference>
<organism evidence="3 4">
    <name type="scientific">Natronolimnohabitans innermongolicus JCM 12255</name>
    <dbReference type="NCBI Taxonomy" id="1227499"/>
    <lineage>
        <taxon>Archaea</taxon>
        <taxon>Methanobacteriati</taxon>
        <taxon>Methanobacteriota</taxon>
        <taxon>Stenosarchaea group</taxon>
        <taxon>Halobacteria</taxon>
        <taxon>Halobacteriales</taxon>
        <taxon>Natrialbaceae</taxon>
        <taxon>Natronolimnohabitans</taxon>
    </lineage>
</organism>
<dbReference type="Pfam" id="PF00534">
    <property type="entry name" value="Glycos_transf_1"/>
    <property type="match status" value="1"/>
</dbReference>
<sequence length="403" mass="45242">MTEDFTVTIVANKVNKSQGGSNFSLDLIARTLVERGHEVNVVTLNLSSDNDPFPDREYDVYERSVSKQSLLTARPIVDVFDEWESTSDVYHVFSPLIAPYAGKYRRDGGSTPVLCRLNQYSMFCSNVSEMDGECHKNCSVIDRLQHSSDDLTTRALKSPLFVMQSNVFSKWGNCVDKYYAVSPRVKEIYSEYGIDGDRITVIPNFYNPDFMDDEPSIDTSNNQLRVLYVGRLSAEKGIDSLIESLSYVDSPVILDVVGEGDEKERLEEITKRVSGDSTVQFHGFVENHELRDYYDSADIFVHPASWPEPFSRTILEGMQSGCALIVTDTGGSAWAIGDVGKVVPPRSASEIGNAINAYMNNPKALERAKHKSRKRCQEFNPDDVIDRMRRTKSELVEAAMKTS</sequence>
<dbReference type="OrthoDB" id="131038at2157"/>
<keyword evidence="4" id="KW-1185">Reference proteome</keyword>
<name>L9XHP6_9EURY</name>
<evidence type="ECO:0000313" key="3">
    <source>
        <dbReference type="EMBL" id="ELY61122.1"/>
    </source>
</evidence>
<dbReference type="PANTHER" id="PTHR45947">
    <property type="entry name" value="SULFOQUINOVOSYL TRANSFERASE SQD2"/>
    <property type="match status" value="1"/>
</dbReference>
<reference evidence="3 4" key="1">
    <citation type="journal article" date="2014" name="PLoS Genet.">
        <title>Phylogenetically driven sequencing of extremely halophilic archaea reveals strategies for static and dynamic osmo-response.</title>
        <authorList>
            <person name="Becker E.A."/>
            <person name="Seitzer P.M."/>
            <person name="Tritt A."/>
            <person name="Larsen D."/>
            <person name="Krusor M."/>
            <person name="Yao A.I."/>
            <person name="Wu D."/>
            <person name="Madern D."/>
            <person name="Eisen J.A."/>
            <person name="Darling A.E."/>
            <person name="Facciotti M.T."/>
        </authorList>
    </citation>
    <scope>NUCLEOTIDE SEQUENCE [LARGE SCALE GENOMIC DNA]</scope>
    <source>
        <strain evidence="3 4">JCM 12255</strain>
    </source>
</reference>
<dbReference type="InterPro" id="IPR001296">
    <property type="entry name" value="Glyco_trans_1"/>
</dbReference>